<keyword evidence="4" id="KW-0547">Nucleotide-binding</keyword>
<dbReference type="InterPro" id="IPR024096">
    <property type="entry name" value="NO_sig/Golgi_transp_ligand-bd"/>
</dbReference>
<dbReference type="Pfam" id="PF07700">
    <property type="entry name" value="HNOB"/>
    <property type="match status" value="1"/>
</dbReference>
<keyword evidence="7" id="KW-0141">cGMP biosynthesis</keyword>
<evidence type="ECO:0000256" key="1">
    <source>
        <dbReference type="ARBA" id="ARBA00004496"/>
    </source>
</evidence>
<dbReference type="InterPro" id="IPR011645">
    <property type="entry name" value="HNOB_dom_associated"/>
</dbReference>
<comment type="subcellular location">
    <subcellularLocation>
        <location evidence="1">Cytoplasm</location>
    </subcellularLocation>
</comment>
<evidence type="ECO:0000256" key="7">
    <source>
        <dbReference type="ARBA" id="ARBA00023293"/>
    </source>
</evidence>
<dbReference type="InterPro" id="IPR011644">
    <property type="entry name" value="Heme_NO-bd"/>
</dbReference>
<dbReference type="Proteomes" id="UP001164746">
    <property type="component" value="Chromosome 4"/>
</dbReference>
<name>A0ABY7E038_MYAAR</name>
<feature type="region of interest" description="Disordered" evidence="8">
    <location>
        <begin position="658"/>
        <end position="705"/>
    </location>
</feature>
<organism evidence="10 11">
    <name type="scientific">Mya arenaria</name>
    <name type="common">Soft-shell clam</name>
    <dbReference type="NCBI Taxonomy" id="6604"/>
    <lineage>
        <taxon>Eukaryota</taxon>
        <taxon>Metazoa</taxon>
        <taxon>Spiralia</taxon>
        <taxon>Lophotrochozoa</taxon>
        <taxon>Mollusca</taxon>
        <taxon>Bivalvia</taxon>
        <taxon>Autobranchia</taxon>
        <taxon>Heteroconchia</taxon>
        <taxon>Euheterodonta</taxon>
        <taxon>Imparidentia</taxon>
        <taxon>Neoheterodontei</taxon>
        <taxon>Myida</taxon>
        <taxon>Myoidea</taxon>
        <taxon>Myidae</taxon>
        <taxon>Mya</taxon>
    </lineage>
</organism>
<evidence type="ECO:0000259" key="9">
    <source>
        <dbReference type="PROSITE" id="PS50125"/>
    </source>
</evidence>
<keyword evidence="5" id="KW-0342">GTP-binding</keyword>
<feature type="domain" description="Guanylate cyclase" evidence="9">
    <location>
        <begin position="262"/>
        <end position="392"/>
    </location>
</feature>
<dbReference type="Gene3D" id="3.30.70.1230">
    <property type="entry name" value="Nucleotide cyclase"/>
    <property type="match status" value="1"/>
</dbReference>
<dbReference type="InterPro" id="IPR001054">
    <property type="entry name" value="A/G_cyclase"/>
</dbReference>
<keyword evidence="6" id="KW-0456">Lyase</keyword>
<dbReference type="InterPro" id="IPR029787">
    <property type="entry name" value="Nucleotide_cyclase"/>
</dbReference>
<dbReference type="Gene3D" id="3.90.1520.10">
    <property type="entry name" value="H-NOX domain"/>
    <property type="match status" value="1"/>
</dbReference>
<feature type="compositionally biased region" description="Basic and acidic residues" evidence="8">
    <location>
        <begin position="663"/>
        <end position="678"/>
    </location>
</feature>
<dbReference type="Pfam" id="PF07701">
    <property type="entry name" value="HNOBA"/>
    <property type="match status" value="1"/>
</dbReference>
<evidence type="ECO:0000256" key="2">
    <source>
        <dbReference type="ARBA" id="ARBA00012202"/>
    </source>
</evidence>
<sequence length="940" mass="106449">MVGFRKFPALCPVWSSVSNKSEGKMYGLLLESVQFYVIRDCGEHVWKAILEHAGYKNIVFSTHNTYRDEIMTQLAKSCCHVTKSKDFNQWMTFFGTCFVDFCSGYGYDKLLKRVIFELEYIYDIDSENDLDLEDTWESGVSQDIPTNESTARQRILLRGQMKFIDQWNMIAFLGNPLMGNLQDLHRAGLYINDLSQYDNSRDMVMAGCLHASKLEHSIEQKIEEWKARSDSLLYAMIPKSVAGKLKSGADPISTCEVFNNVTIMFTYMVGFGDVCSSATPMEIVNIINRVFILFDKIIDKYDVFKVETLGDAVYMVAGGVPDRNPDHAFNVAGLSLELQQEAKNIVEPWQTEYKLKTRIGMHTGSVVGGVVGRRMPQYCLFGDTVNTASRMQTYSLGKGDMRTYWLAGYVGEKRTTQFIEEVRHERNEAVRKFSSYENAMDLHSMHASTSYAQLASNFGSLRRSPEVSSVTVAQKGDTGSIHENTEEDLEYQGMLFFGARPKFTITTPEKTVKHLALSDWNEICKESHEENVSTDSEDDSGINLSVPTAEPRSSKKGNTDQIKVSMPTPKSFNIHKEKSDQVKNRLHTSGSCMKQNIGLIKNPTLEPKQSNKQNTDLKSLVTDVQRRSLSKFRLRLPDMSHLSGLFKIPHYLSFGGHKHRHGLSKDSHDSDKKEEISKPAEIANSQRKDNSNSDMDPITDHSSHLNTLPMQKEKSDELPLEPVHKHLQNFEEDKDFCLKMKMQTSVTEKEKLDNSTKNCRSGTMHNGSEACGQRVHSCPFALTRPNSLCNGDQRKSKSCHADITRNDEHFLFKHNHLENDLDQLSLNQFNLEILHDKTCEQNNGLDSGDESIDKCKVRTQSVGDRKHVEIQMLKPIEKMRGGSPKAKYAWASDGCIRNGFFGKADVTNEEKKKHNGMCLHAVVNGLGEKDDAVKFRLSDE</sequence>
<dbReference type="EMBL" id="CP111015">
    <property type="protein sequence ID" value="WAR01861.1"/>
    <property type="molecule type" value="Genomic_DNA"/>
</dbReference>
<evidence type="ECO:0000256" key="6">
    <source>
        <dbReference type="ARBA" id="ARBA00023239"/>
    </source>
</evidence>
<proteinExistence type="predicted"/>
<dbReference type="CDD" id="cd07302">
    <property type="entry name" value="CHD"/>
    <property type="match status" value="1"/>
</dbReference>
<reference evidence="10" key="1">
    <citation type="submission" date="2022-11" db="EMBL/GenBank/DDBJ databases">
        <title>Centuries of genome instability and evolution in soft-shell clam transmissible cancer (bioRxiv).</title>
        <authorList>
            <person name="Hart S.F.M."/>
            <person name="Yonemitsu M.A."/>
            <person name="Giersch R.M."/>
            <person name="Beal B.F."/>
            <person name="Arriagada G."/>
            <person name="Davis B.W."/>
            <person name="Ostrander E.A."/>
            <person name="Goff S.P."/>
            <person name="Metzger M.J."/>
        </authorList>
    </citation>
    <scope>NUCLEOTIDE SEQUENCE</scope>
    <source>
        <strain evidence="10">MELC-2E11</strain>
        <tissue evidence="10">Siphon/mantle</tissue>
    </source>
</reference>
<dbReference type="SUPFAM" id="SSF111126">
    <property type="entry name" value="Ligand-binding domain in the NO signalling and Golgi transport"/>
    <property type="match status" value="1"/>
</dbReference>
<dbReference type="InterPro" id="IPR038158">
    <property type="entry name" value="H-NOX_domain_sf"/>
</dbReference>
<evidence type="ECO:0000313" key="10">
    <source>
        <dbReference type="EMBL" id="WAR01861.1"/>
    </source>
</evidence>
<dbReference type="Gene3D" id="6.10.250.780">
    <property type="match status" value="1"/>
</dbReference>
<dbReference type="SUPFAM" id="SSF55073">
    <property type="entry name" value="Nucleotide cyclase"/>
    <property type="match status" value="1"/>
</dbReference>
<evidence type="ECO:0000256" key="4">
    <source>
        <dbReference type="ARBA" id="ARBA00022741"/>
    </source>
</evidence>
<evidence type="ECO:0000256" key="3">
    <source>
        <dbReference type="ARBA" id="ARBA00022490"/>
    </source>
</evidence>
<dbReference type="EC" id="4.6.1.2" evidence="2"/>
<dbReference type="SMART" id="SM00044">
    <property type="entry name" value="CYCc"/>
    <property type="match status" value="1"/>
</dbReference>
<gene>
    <name evidence="10" type="ORF">MAR_008419</name>
</gene>
<evidence type="ECO:0000256" key="8">
    <source>
        <dbReference type="SAM" id="MobiDB-lite"/>
    </source>
</evidence>
<accession>A0ABY7E038</accession>
<evidence type="ECO:0000313" key="11">
    <source>
        <dbReference type="Proteomes" id="UP001164746"/>
    </source>
</evidence>
<dbReference type="PANTHER" id="PTHR45655:SF5">
    <property type="entry name" value="SOLUBLE GUANYLATE CYCLASE 89DA-RELATED"/>
    <property type="match status" value="1"/>
</dbReference>
<dbReference type="PROSITE" id="PS50125">
    <property type="entry name" value="GUANYLATE_CYCLASE_2"/>
    <property type="match status" value="1"/>
</dbReference>
<dbReference type="PANTHER" id="PTHR45655">
    <property type="entry name" value="GUANYLATE CYCLASE SOLUBLE SUBUNIT BETA-2"/>
    <property type="match status" value="1"/>
</dbReference>
<protein>
    <recommendedName>
        <fullName evidence="2">guanylate cyclase</fullName>
        <ecNumber evidence="2">4.6.1.2</ecNumber>
    </recommendedName>
</protein>
<dbReference type="Pfam" id="PF00211">
    <property type="entry name" value="Guanylate_cyc"/>
    <property type="match status" value="1"/>
</dbReference>
<evidence type="ECO:0000256" key="5">
    <source>
        <dbReference type="ARBA" id="ARBA00023134"/>
    </source>
</evidence>
<keyword evidence="11" id="KW-1185">Reference proteome</keyword>
<feature type="region of interest" description="Disordered" evidence="8">
    <location>
        <begin position="528"/>
        <end position="567"/>
    </location>
</feature>
<keyword evidence="3" id="KW-0963">Cytoplasm</keyword>